<feature type="disulfide bond" evidence="15">
    <location>
        <begin position="265"/>
        <end position="274"/>
    </location>
</feature>
<comment type="subcellular location">
    <subcellularLocation>
        <location evidence="2">Cytoplasm</location>
    </subcellularLocation>
    <subcellularLocation>
        <location evidence="1">Membrane</location>
        <topology evidence="1">Single-pass membrane protein</topology>
    </subcellularLocation>
    <subcellularLocation>
        <location evidence="3">Secreted</location>
    </subcellularLocation>
</comment>
<keyword evidence="13 15" id="KW-1015">Disulfide bond</keyword>
<comment type="caution">
    <text evidence="15">Lacks conserved residue(s) required for the propagation of feature annotation.</text>
</comment>
<evidence type="ECO:0000256" key="6">
    <source>
        <dbReference type="ARBA" id="ARBA00022536"/>
    </source>
</evidence>
<evidence type="ECO:0000256" key="13">
    <source>
        <dbReference type="ARBA" id="ARBA00023157"/>
    </source>
</evidence>
<evidence type="ECO:0000256" key="4">
    <source>
        <dbReference type="ARBA" id="ARBA00022490"/>
    </source>
</evidence>
<dbReference type="SUPFAM" id="SSF57196">
    <property type="entry name" value="EGF/Laminin"/>
    <property type="match status" value="17"/>
</dbReference>
<keyword evidence="14" id="KW-0325">Glycoprotein</keyword>
<dbReference type="OrthoDB" id="5946640at2759"/>
<feature type="disulfide bond" evidence="15">
    <location>
        <begin position="1083"/>
        <end position="1092"/>
    </location>
</feature>
<name>A0A6S7GF78_PARCT</name>
<dbReference type="FunFam" id="2.10.25.10:FF:000095">
    <property type="entry name" value="Notch, isoform B"/>
    <property type="match status" value="3"/>
</dbReference>
<dbReference type="Pfam" id="PF12661">
    <property type="entry name" value="hEGF"/>
    <property type="match status" value="2"/>
</dbReference>
<dbReference type="FunFam" id="2.10.25.10:FF:000321">
    <property type="entry name" value="Protein delta homolog 1"/>
    <property type="match status" value="2"/>
</dbReference>
<gene>
    <name evidence="16" type="ORF">PACLA_8A075628</name>
</gene>
<evidence type="ECO:0000256" key="10">
    <source>
        <dbReference type="ARBA" id="ARBA00022837"/>
    </source>
</evidence>
<dbReference type="FunFam" id="2.10.25.10:FF:000425">
    <property type="entry name" value="Eyes shut homolog"/>
    <property type="match status" value="1"/>
</dbReference>
<dbReference type="PROSITE" id="PS00010">
    <property type="entry name" value="ASX_HYDROXYL"/>
    <property type="match status" value="2"/>
</dbReference>
<dbReference type="GO" id="GO:0005576">
    <property type="term" value="C:extracellular region"/>
    <property type="evidence" value="ECO:0007669"/>
    <property type="project" value="UniProtKB-SubCell"/>
</dbReference>
<evidence type="ECO:0000256" key="2">
    <source>
        <dbReference type="ARBA" id="ARBA00004496"/>
    </source>
</evidence>
<keyword evidence="8" id="KW-0732">Signal</keyword>
<feature type="disulfide bond" evidence="15">
    <location>
        <begin position="1126"/>
        <end position="1135"/>
    </location>
</feature>
<keyword evidence="9" id="KW-0677">Repeat</keyword>
<keyword evidence="7" id="KW-0812">Transmembrane</keyword>
<feature type="disulfide bond" evidence="15">
    <location>
        <begin position="381"/>
        <end position="390"/>
    </location>
</feature>
<keyword evidence="12" id="KW-0472">Membrane</keyword>
<dbReference type="PANTHER" id="PTHR24049">
    <property type="entry name" value="CRUMBS FAMILY MEMBER"/>
    <property type="match status" value="1"/>
</dbReference>
<evidence type="ECO:0000256" key="9">
    <source>
        <dbReference type="ARBA" id="ARBA00022737"/>
    </source>
</evidence>
<feature type="disulfide bond" evidence="15">
    <location>
        <begin position="642"/>
        <end position="651"/>
    </location>
</feature>
<comment type="caution">
    <text evidence="16">The sequence shown here is derived from an EMBL/GenBank/DDBJ whole genome shotgun (WGS) entry which is preliminary data.</text>
</comment>
<dbReference type="GO" id="GO:0071944">
    <property type="term" value="C:cell periphery"/>
    <property type="evidence" value="ECO:0007669"/>
    <property type="project" value="UniProtKB-ARBA"/>
</dbReference>
<feature type="disulfide bond" evidence="15">
    <location>
        <begin position="214"/>
        <end position="223"/>
    </location>
</feature>
<dbReference type="CDD" id="cd00054">
    <property type="entry name" value="EGF_CA"/>
    <property type="match status" value="7"/>
</dbReference>
<dbReference type="GO" id="GO:0005737">
    <property type="term" value="C:cytoplasm"/>
    <property type="evidence" value="ECO:0007669"/>
    <property type="project" value="UniProtKB-SubCell"/>
</dbReference>
<evidence type="ECO:0000256" key="11">
    <source>
        <dbReference type="ARBA" id="ARBA00022989"/>
    </source>
</evidence>
<accession>A0A6S7GF78</accession>
<dbReference type="GO" id="GO:0005509">
    <property type="term" value="F:calcium ion binding"/>
    <property type="evidence" value="ECO:0007669"/>
    <property type="project" value="InterPro"/>
</dbReference>
<feature type="disulfide bond" evidence="15">
    <location>
        <begin position="914"/>
        <end position="923"/>
    </location>
</feature>
<dbReference type="PROSITE" id="PS50026">
    <property type="entry name" value="EGF_3"/>
    <property type="match status" value="20"/>
</dbReference>
<feature type="disulfide bond" evidence="15">
    <location>
        <begin position="975"/>
        <end position="992"/>
    </location>
</feature>
<evidence type="ECO:0000313" key="17">
    <source>
        <dbReference type="Proteomes" id="UP001152795"/>
    </source>
</evidence>
<dbReference type="GO" id="GO:0016020">
    <property type="term" value="C:membrane"/>
    <property type="evidence" value="ECO:0007669"/>
    <property type="project" value="UniProtKB-SubCell"/>
</dbReference>
<evidence type="ECO:0000256" key="1">
    <source>
        <dbReference type="ARBA" id="ARBA00004167"/>
    </source>
</evidence>
<dbReference type="Pfam" id="PF00008">
    <property type="entry name" value="EGF"/>
    <property type="match status" value="10"/>
</dbReference>
<feature type="disulfide bond" evidence="15">
    <location>
        <begin position="843"/>
        <end position="852"/>
    </location>
</feature>
<protein>
    <submittedName>
        <fullName evidence="16">Neurogenic locus notch homolog 1-like</fullName>
    </submittedName>
</protein>
<dbReference type="InterPro" id="IPR000742">
    <property type="entry name" value="EGF"/>
</dbReference>
<dbReference type="FunFam" id="2.10.25.10:FF:000247">
    <property type="entry name" value="Delta/notch like EGF repeat containing"/>
    <property type="match status" value="1"/>
</dbReference>
<feature type="disulfide bond" evidence="15">
    <location>
        <begin position="605"/>
        <end position="614"/>
    </location>
</feature>
<dbReference type="SMART" id="SM00179">
    <property type="entry name" value="EGF_CA"/>
    <property type="match status" value="16"/>
</dbReference>
<evidence type="ECO:0000256" key="5">
    <source>
        <dbReference type="ARBA" id="ARBA00022525"/>
    </source>
</evidence>
<keyword evidence="17" id="KW-1185">Reference proteome</keyword>
<keyword evidence="6 15" id="KW-0245">EGF-like domain</keyword>
<dbReference type="InterPro" id="IPR013032">
    <property type="entry name" value="EGF-like_CS"/>
</dbReference>
<feature type="non-terminal residue" evidence="16">
    <location>
        <position position="1"/>
    </location>
</feature>
<reference evidence="16" key="1">
    <citation type="submission" date="2020-04" db="EMBL/GenBank/DDBJ databases">
        <authorList>
            <person name="Alioto T."/>
            <person name="Alioto T."/>
            <person name="Gomez Garrido J."/>
        </authorList>
    </citation>
    <scope>NUCLEOTIDE SEQUENCE</scope>
    <source>
        <strain evidence="16">A484AB</strain>
    </source>
</reference>
<dbReference type="EMBL" id="CACRXK020001698">
    <property type="protein sequence ID" value="CAB3990648.1"/>
    <property type="molecule type" value="Genomic_DNA"/>
</dbReference>
<keyword evidence="5" id="KW-0964">Secreted</keyword>
<feature type="disulfide bond" evidence="15">
    <location>
        <begin position="493"/>
        <end position="502"/>
    </location>
</feature>
<dbReference type="InterPro" id="IPR051022">
    <property type="entry name" value="Notch_Cell-Fate_Det"/>
</dbReference>
<keyword evidence="4" id="KW-0963">Cytoplasm</keyword>
<keyword evidence="10" id="KW-0106">Calcium</keyword>
<evidence type="ECO:0000256" key="3">
    <source>
        <dbReference type="ARBA" id="ARBA00004613"/>
    </source>
</evidence>
<feature type="disulfide bond" evidence="15">
    <location>
        <begin position="953"/>
        <end position="962"/>
    </location>
</feature>
<feature type="disulfide bond" evidence="15">
    <location>
        <begin position="716"/>
        <end position="725"/>
    </location>
</feature>
<feature type="disulfide bond" evidence="15">
    <location>
        <begin position="795"/>
        <end position="804"/>
    </location>
</feature>
<evidence type="ECO:0000313" key="16">
    <source>
        <dbReference type="EMBL" id="CAB3990648.1"/>
    </source>
</evidence>
<feature type="disulfide bond" evidence="15">
    <location>
        <begin position="175"/>
        <end position="184"/>
    </location>
</feature>
<feature type="disulfide bond" evidence="15">
    <location>
        <begin position="455"/>
        <end position="464"/>
    </location>
</feature>
<keyword evidence="11" id="KW-1133">Transmembrane helix</keyword>
<feature type="disulfide bond" evidence="15">
    <location>
        <begin position="418"/>
        <end position="427"/>
    </location>
</feature>
<evidence type="ECO:0000256" key="7">
    <source>
        <dbReference type="ARBA" id="ARBA00022692"/>
    </source>
</evidence>
<dbReference type="PROSITE" id="PS01186">
    <property type="entry name" value="EGF_2"/>
    <property type="match status" value="10"/>
</dbReference>
<dbReference type="InterPro" id="IPR000152">
    <property type="entry name" value="EGF-type_Asp/Asn_hydroxyl_site"/>
</dbReference>
<organism evidence="16 17">
    <name type="scientific">Paramuricea clavata</name>
    <name type="common">Red gorgonian</name>
    <name type="synonym">Violescent sea-whip</name>
    <dbReference type="NCBI Taxonomy" id="317549"/>
    <lineage>
        <taxon>Eukaryota</taxon>
        <taxon>Metazoa</taxon>
        <taxon>Cnidaria</taxon>
        <taxon>Anthozoa</taxon>
        <taxon>Octocorallia</taxon>
        <taxon>Malacalcyonacea</taxon>
        <taxon>Plexauridae</taxon>
        <taxon>Paramuricea</taxon>
    </lineage>
</organism>
<dbReference type="InterPro" id="IPR001881">
    <property type="entry name" value="EGF-like_Ca-bd_dom"/>
</dbReference>
<feature type="disulfide bond" evidence="15">
    <location>
        <begin position="679"/>
        <end position="688"/>
    </location>
</feature>
<proteinExistence type="predicted"/>
<evidence type="ECO:0000256" key="8">
    <source>
        <dbReference type="ARBA" id="ARBA00022729"/>
    </source>
</evidence>
<sequence>ICQKSYSGSKSLDYHKTATTYEKCLWNKGYSTQMVSVIFKEEGNNYLERKRQLSITFPYRGAMSWNNLPNHITFKNVIKLYATKRQISVPRIHARTQENVSTLQKTRTTVFVSRDSLVLFVKPEDLDPTVMKRLIKKQKSRQTRMLIRKTDPCLVFLCQNGGTKERSGSTCICRCPTGYTGPRCETKTGRQCVPNPCKNRGTCEESLGRIKCNCLQGFRQPFCEKEIAPKKIIRVRPDNFGPCLQNPCKNGGKCLPLKQGYDCQCSPQFTGPHCEVDKCLKCHTDANCIQGVCACKENFVGNGYNCIVELEKSALTKTKWHFNCAFSALWIAYSSCFKCPSNTSIGCKVSLIKHSYTHRYINPCQNGGLVVQSPGGYSCVCRKQFRGKHCQERDHCFPNPCKNGGNCVDRVTHFQCRCGHKFRGLKCEVSNTCAKSPCKHGATCLDLVSGLRCVCPVGYKGKFCAVDFDYCNPNPCKNGAKCTAKGLGVGCICTNEYKGNRCEVKKKTGPRSIPNPCAGKPSPCKHGVCSDAFNGRRMDLIADHYVCTCNRGYMGSKCDEVLGPCLCMNIKTNPEITEVQDPRSTNPCKHGGIIVQSPGGYTCLCRKAYKGKHCQERDKCYPYPCENNGDCIDHGTHYECRCPRGFKGINCEVADKCHNHPCRNDAKCIQLLSDIKCICSPGYKGKYCEDIDHCHPNPCRHGGKCEELNQAASCSCTAEFKGSRCQVPKTCSQNLCHNGATCMEDKPSSPCLCAPGFSGRYCTEDVCLPNPCQHNGKCYPIRSDVNTTWYPACKCSPTYKGVLCQVSNPCASNPSPCVHGTCYDAYTNVDQVEIPPEGYTCHCYEGYFGINCRYRKCDHCDVNARCLDGFKCTCNEGYQGDGQDCQKIPDPCAPNPCRNEGLCKAELDTFECKCVPGFKGKICQEKTPCSSVVSPCRNGGTCIEAKNDFRCICTREWKGKDCSENATSLCIGNRCLNGGTCRVSEDGKSWYCVCRGPRFKPPDCACNCPANAHVPVERNLTCNNPQGLCECPPGYEHHKGRDVCTDERAKVVVGKGERGCDPNPCKNGGKCVSLTSSKWMCQCTQGWSGKICDVNAPIEKNSSCAPNPCENGGRCVRAGKRYDCICDQRFTGPNCEVNVCIMCHPVKAVCVENSCQCKSGYVGNGYQCTESHPGKAYISNFSGVRRKWCSGGMVSSCVIWNAPIRFVVWYVVVWCV</sequence>
<dbReference type="Proteomes" id="UP001152795">
    <property type="component" value="Unassembled WGS sequence"/>
</dbReference>
<dbReference type="GO" id="GO:0120025">
    <property type="term" value="C:plasma membrane bounded cell projection"/>
    <property type="evidence" value="ECO:0007669"/>
    <property type="project" value="UniProtKB-ARBA"/>
</dbReference>
<evidence type="ECO:0000256" key="15">
    <source>
        <dbReference type="PROSITE-ProRule" id="PRU00076"/>
    </source>
</evidence>
<dbReference type="GO" id="GO:0007399">
    <property type="term" value="P:nervous system development"/>
    <property type="evidence" value="ECO:0007669"/>
    <property type="project" value="UniProtKB-ARBA"/>
</dbReference>
<evidence type="ECO:0000256" key="14">
    <source>
        <dbReference type="ARBA" id="ARBA00023180"/>
    </source>
</evidence>
<feature type="disulfide bond" evidence="15">
    <location>
        <begin position="549"/>
        <end position="558"/>
    </location>
</feature>
<evidence type="ECO:0000256" key="12">
    <source>
        <dbReference type="ARBA" id="ARBA00023136"/>
    </source>
</evidence>
<dbReference type="FunFam" id="2.10.25.10:FF:000472">
    <property type="entry name" value="Uncharacterized protein, isoform A"/>
    <property type="match status" value="1"/>
</dbReference>
<dbReference type="PANTHER" id="PTHR24049:SF22">
    <property type="entry name" value="DROSOPHILA CRUMBS HOMOLOG"/>
    <property type="match status" value="1"/>
</dbReference>
<dbReference type="SMART" id="SM00181">
    <property type="entry name" value="EGF"/>
    <property type="match status" value="23"/>
</dbReference>
<dbReference type="Gene3D" id="2.10.25.10">
    <property type="entry name" value="Laminin"/>
    <property type="match status" value="20"/>
</dbReference>
<dbReference type="PROSITE" id="PS00022">
    <property type="entry name" value="EGF_1"/>
    <property type="match status" value="18"/>
</dbReference>
<dbReference type="AlphaFoldDB" id="A0A6S7GF78"/>
<feature type="disulfide bond" evidence="15">
    <location>
        <begin position="753"/>
        <end position="762"/>
    </location>
</feature>